<evidence type="ECO:0000256" key="5">
    <source>
        <dbReference type="ARBA" id="ARBA00023163"/>
    </source>
</evidence>
<dbReference type="PANTHER" id="PTHR46910:SF3">
    <property type="entry name" value="HALOTOLERANCE PROTEIN 9-RELATED"/>
    <property type="match status" value="1"/>
</dbReference>
<comment type="caution">
    <text evidence="9">The sequence shown here is derived from an EMBL/GenBank/DDBJ whole genome shotgun (WGS) entry which is preliminary data.</text>
</comment>
<dbReference type="GO" id="GO:0008270">
    <property type="term" value="F:zinc ion binding"/>
    <property type="evidence" value="ECO:0007669"/>
    <property type="project" value="InterPro"/>
</dbReference>
<gene>
    <name evidence="9" type="ORF">PHISCL_07690</name>
</gene>
<dbReference type="GO" id="GO:0000981">
    <property type="term" value="F:DNA-binding transcription factor activity, RNA polymerase II-specific"/>
    <property type="evidence" value="ECO:0007669"/>
    <property type="project" value="InterPro"/>
</dbReference>
<dbReference type="GO" id="GO:0005634">
    <property type="term" value="C:nucleus"/>
    <property type="evidence" value="ECO:0007669"/>
    <property type="project" value="UniProtKB-SubCell"/>
</dbReference>
<evidence type="ECO:0000313" key="9">
    <source>
        <dbReference type="EMBL" id="RJE19972.1"/>
    </source>
</evidence>
<feature type="region of interest" description="Disordered" evidence="7">
    <location>
        <begin position="122"/>
        <end position="309"/>
    </location>
</feature>
<dbReference type="Pfam" id="PF00172">
    <property type="entry name" value="Zn_clus"/>
    <property type="match status" value="1"/>
</dbReference>
<sequence length="309" mass="33341">MHHPSAQGPYHLPPPPGAYRPPDVYAHPPPAPAPVAYPPAAPRQRTAIACSYCRRRKIRCSGFENSTDGRCSNCIRFNQECLFTPVSSQAQAFVPAHAAYPHLRNPQNRAHPDVMLYGAQGQPLPRQQQHPPETTLPPPQGMYPPTYGRPPHMNGATPPLAPIHDPRVNGRRGSSSGFEYPDPTNLAPVTPATSAPGYQAHGLPGPYYPPPPQHDRRSSPQTAYPYDGRHSSSPHNSPYPPMYSAQGAMTPPSSSAPNSAGANSANSSRGGLNVRDMLNPGEDGRDPSQSRTSTDSDMLNALNRRGLNK</sequence>
<dbReference type="AlphaFoldDB" id="A0A3A2ZA37"/>
<feature type="compositionally biased region" description="Low complexity" evidence="7">
    <location>
        <begin position="251"/>
        <end position="271"/>
    </location>
</feature>
<organism evidence="9 10">
    <name type="scientific">Aspergillus sclerotialis</name>
    <dbReference type="NCBI Taxonomy" id="2070753"/>
    <lineage>
        <taxon>Eukaryota</taxon>
        <taxon>Fungi</taxon>
        <taxon>Dikarya</taxon>
        <taxon>Ascomycota</taxon>
        <taxon>Pezizomycotina</taxon>
        <taxon>Eurotiomycetes</taxon>
        <taxon>Eurotiomycetidae</taxon>
        <taxon>Eurotiales</taxon>
        <taxon>Aspergillaceae</taxon>
        <taxon>Aspergillus</taxon>
        <taxon>Aspergillus subgen. Polypaecilum</taxon>
    </lineage>
</organism>
<evidence type="ECO:0000256" key="6">
    <source>
        <dbReference type="ARBA" id="ARBA00023242"/>
    </source>
</evidence>
<keyword evidence="6" id="KW-0539">Nucleus</keyword>
<evidence type="ECO:0000256" key="2">
    <source>
        <dbReference type="ARBA" id="ARBA00022723"/>
    </source>
</evidence>
<dbReference type="InterPro" id="IPR001138">
    <property type="entry name" value="Zn2Cys6_DnaBD"/>
</dbReference>
<keyword evidence="4" id="KW-0238">DNA-binding</keyword>
<evidence type="ECO:0000256" key="7">
    <source>
        <dbReference type="SAM" id="MobiDB-lite"/>
    </source>
</evidence>
<dbReference type="Proteomes" id="UP000266188">
    <property type="component" value="Unassembled WGS sequence"/>
</dbReference>
<protein>
    <submittedName>
        <fullName evidence="9">C6 zinc finger</fullName>
    </submittedName>
</protein>
<keyword evidence="5" id="KW-0804">Transcription</keyword>
<evidence type="ECO:0000256" key="3">
    <source>
        <dbReference type="ARBA" id="ARBA00023015"/>
    </source>
</evidence>
<dbReference type="SUPFAM" id="SSF57701">
    <property type="entry name" value="Zn2/Cys6 DNA-binding domain"/>
    <property type="match status" value="1"/>
</dbReference>
<keyword evidence="3" id="KW-0805">Transcription regulation</keyword>
<dbReference type="PANTHER" id="PTHR46910">
    <property type="entry name" value="TRANSCRIPTION FACTOR PDR1"/>
    <property type="match status" value="1"/>
</dbReference>
<dbReference type="CDD" id="cd00067">
    <property type="entry name" value="GAL4"/>
    <property type="match status" value="1"/>
</dbReference>
<dbReference type="GO" id="GO:0003677">
    <property type="term" value="F:DNA binding"/>
    <property type="evidence" value="ECO:0007669"/>
    <property type="project" value="UniProtKB-KW"/>
</dbReference>
<dbReference type="EMBL" id="MVGC01000352">
    <property type="protein sequence ID" value="RJE19972.1"/>
    <property type="molecule type" value="Genomic_DNA"/>
</dbReference>
<feature type="region of interest" description="Disordered" evidence="7">
    <location>
        <begin position="1"/>
        <end position="30"/>
    </location>
</feature>
<evidence type="ECO:0000256" key="1">
    <source>
        <dbReference type="ARBA" id="ARBA00004123"/>
    </source>
</evidence>
<evidence type="ECO:0000256" key="4">
    <source>
        <dbReference type="ARBA" id="ARBA00023125"/>
    </source>
</evidence>
<dbReference type="InterPro" id="IPR050987">
    <property type="entry name" value="AtrR-like"/>
</dbReference>
<accession>A0A3A2ZA37</accession>
<evidence type="ECO:0000259" key="8">
    <source>
        <dbReference type="PROSITE" id="PS50048"/>
    </source>
</evidence>
<dbReference type="Gene3D" id="4.10.240.10">
    <property type="entry name" value="Zn(2)-C6 fungal-type DNA-binding domain"/>
    <property type="match status" value="1"/>
</dbReference>
<dbReference type="PROSITE" id="PS50048">
    <property type="entry name" value="ZN2_CY6_FUNGAL_2"/>
    <property type="match status" value="1"/>
</dbReference>
<dbReference type="PROSITE" id="PS00463">
    <property type="entry name" value="ZN2_CY6_FUNGAL_1"/>
    <property type="match status" value="1"/>
</dbReference>
<proteinExistence type="predicted"/>
<dbReference type="STRING" id="2070753.A0A3A2ZA37"/>
<feature type="domain" description="Zn(2)-C6 fungal-type" evidence="8">
    <location>
        <begin position="49"/>
        <end position="83"/>
    </location>
</feature>
<keyword evidence="10" id="KW-1185">Reference proteome</keyword>
<reference evidence="10" key="1">
    <citation type="submission" date="2017-02" db="EMBL/GenBank/DDBJ databases">
        <authorList>
            <person name="Tafer H."/>
            <person name="Lopandic K."/>
        </authorList>
    </citation>
    <scope>NUCLEOTIDE SEQUENCE [LARGE SCALE GENOMIC DNA]</scope>
    <source>
        <strain evidence="10">CBS 366.77</strain>
    </source>
</reference>
<dbReference type="OrthoDB" id="5401558at2759"/>
<keyword evidence="2" id="KW-0479">Metal-binding</keyword>
<comment type="subcellular location">
    <subcellularLocation>
        <location evidence="1">Nucleus</location>
    </subcellularLocation>
</comment>
<dbReference type="SMART" id="SM00066">
    <property type="entry name" value="GAL4"/>
    <property type="match status" value="1"/>
</dbReference>
<name>A0A3A2ZA37_9EURO</name>
<dbReference type="InterPro" id="IPR036864">
    <property type="entry name" value="Zn2-C6_fun-type_DNA-bd_sf"/>
</dbReference>
<evidence type="ECO:0000313" key="10">
    <source>
        <dbReference type="Proteomes" id="UP000266188"/>
    </source>
</evidence>